<accession>A0A1G6I9M0</accession>
<dbReference type="Proteomes" id="UP000183203">
    <property type="component" value="Unassembled WGS sequence"/>
</dbReference>
<dbReference type="EMBL" id="FMYG01000003">
    <property type="protein sequence ID" value="SDC03140.1"/>
    <property type="molecule type" value="Genomic_DNA"/>
</dbReference>
<dbReference type="Pfam" id="PF19674">
    <property type="entry name" value="DUF6177"/>
    <property type="match status" value="1"/>
</dbReference>
<gene>
    <name evidence="1" type="ORF">SAMN05216418_1439</name>
</gene>
<evidence type="ECO:0000313" key="2">
    <source>
        <dbReference type="Proteomes" id="UP000183203"/>
    </source>
</evidence>
<organism evidence="1 2">
    <name type="scientific">Microbacterium enclense</name>
    <dbReference type="NCBI Taxonomy" id="993073"/>
    <lineage>
        <taxon>Bacteria</taxon>
        <taxon>Bacillati</taxon>
        <taxon>Actinomycetota</taxon>
        <taxon>Actinomycetes</taxon>
        <taxon>Micrococcales</taxon>
        <taxon>Microbacteriaceae</taxon>
        <taxon>Microbacterium</taxon>
    </lineage>
</organism>
<proteinExistence type="predicted"/>
<dbReference type="AlphaFoldDB" id="A0A1G6I9M0"/>
<reference evidence="1 2" key="1">
    <citation type="submission" date="2016-09" db="EMBL/GenBank/DDBJ databases">
        <authorList>
            <person name="Capua I."/>
            <person name="De Benedictis P."/>
            <person name="Joannis T."/>
            <person name="Lombin L.H."/>
            <person name="Cattoli G."/>
        </authorList>
    </citation>
    <scope>NUCLEOTIDE SEQUENCE [LARGE SCALE GENOMIC DNA]</scope>
    <source>
        <strain evidence="1 2">NIO-1002</strain>
    </source>
</reference>
<dbReference type="InterPro" id="IPR046175">
    <property type="entry name" value="DUF6177"/>
</dbReference>
<dbReference type="OrthoDB" id="5103427at2"/>
<sequence>MTTVDHPLLDAAGPGWAGTETQTPIIALTTAMSDWLHKTATQGLRPIVVSGEHSRMTQPLAQVLSAVQGHWVVRTRDDGFYDARTGVRLSAPAEVLTAGAPTPESVHPFFVRALVASTLQVVATVSTRHRVTRPVRLGGVAEAAIALFTDAEPAAWGAVEPLLAPWDRDDLTERSRRRIPLDSHWVAVGGGERAVVSTVQAARTSEGLEETTRVWAAVPGVGRDAGTAATAEARELLARAATVGLPLIGVAFAAIGAPDLARRATAAPHPEPLALLIGPAGVRALGIDAKRWIDDVGGTIVGSPRLPGVLLPLGSVDGGGWTRLNDVLATLDPARLADLLDVAPHVRSQLVSPRGAR</sequence>
<evidence type="ECO:0000313" key="1">
    <source>
        <dbReference type="EMBL" id="SDC03140.1"/>
    </source>
</evidence>
<name>A0A1G6I9M0_9MICO</name>
<protein>
    <submittedName>
        <fullName evidence="1">Uncharacterized protein</fullName>
    </submittedName>
</protein>
<dbReference type="STRING" id="993073.AS029_05915"/>
<dbReference type="RefSeq" id="WP_058231686.1">
    <property type="nucleotide sequence ID" value="NZ_FMYG01000003.1"/>
</dbReference>